<proteinExistence type="predicted"/>
<name>A0A2U8HAI4_9RHOO</name>
<evidence type="ECO:0000313" key="3">
    <source>
        <dbReference type="EMBL" id="AWI82106.1"/>
    </source>
</evidence>
<sequence>MPLRSMLTFLLFLFAGAAQAATIMVWGDSLSAGYGLKAEEAWPTLLQTRLETEGFPHRVVNASVSGETSAGGRSRLPAALNTHKPDVVIIELGANDGLRGLPTKLLAANLDAMVSEARKAGSKILLVGMQMPPNYGPAYTRSFSAAYAEVARTAGVPLVPFLLEGFADRPEFFLSDGIHPTAEAQFRVLDTVWAALKPMLGQATAKR</sequence>
<organism evidence="3 4">
    <name type="scientific">Parazoarcus communis</name>
    <dbReference type="NCBI Taxonomy" id="41977"/>
    <lineage>
        <taxon>Bacteria</taxon>
        <taxon>Pseudomonadati</taxon>
        <taxon>Pseudomonadota</taxon>
        <taxon>Betaproteobacteria</taxon>
        <taxon>Rhodocyclales</taxon>
        <taxon>Zoogloeaceae</taxon>
        <taxon>Parazoarcus</taxon>
    </lineage>
</organism>
<dbReference type="PANTHER" id="PTHR30383">
    <property type="entry name" value="THIOESTERASE 1/PROTEASE 1/LYSOPHOSPHOLIPASE L1"/>
    <property type="match status" value="1"/>
</dbReference>
<dbReference type="InterPro" id="IPR051532">
    <property type="entry name" value="Ester_Hydrolysis_Enzymes"/>
</dbReference>
<keyword evidence="1" id="KW-0732">Signal</keyword>
<dbReference type="RefSeq" id="WP_108977318.1">
    <property type="nucleotide sequence ID" value="NZ_CP022188.1"/>
</dbReference>
<dbReference type="GO" id="GO:0004622">
    <property type="term" value="F:phosphatidylcholine lysophospholipase activity"/>
    <property type="evidence" value="ECO:0007669"/>
    <property type="project" value="TreeGrafter"/>
</dbReference>
<dbReference type="PANTHER" id="PTHR30383:SF24">
    <property type="entry name" value="THIOESTERASE 1_PROTEASE 1_LYSOPHOSPHOLIPASE L1"/>
    <property type="match status" value="1"/>
</dbReference>
<gene>
    <name evidence="3" type="ORF">CEW87_17070</name>
</gene>
<dbReference type="CDD" id="cd01822">
    <property type="entry name" value="Lysophospholipase_L1_like"/>
    <property type="match status" value="1"/>
</dbReference>
<evidence type="ECO:0000313" key="4">
    <source>
        <dbReference type="Proteomes" id="UP000244902"/>
    </source>
</evidence>
<protein>
    <submittedName>
        <fullName evidence="3">Arylesterase</fullName>
    </submittedName>
</protein>
<feature type="chain" id="PRO_5016037288" evidence="1">
    <location>
        <begin position="21"/>
        <end position="207"/>
    </location>
</feature>
<evidence type="ECO:0000256" key="1">
    <source>
        <dbReference type="SAM" id="SignalP"/>
    </source>
</evidence>
<feature type="signal peptide" evidence="1">
    <location>
        <begin position="1"/>
        <end position="20"/>
    </location>
</feature>
<reference evidence="3 4" key="1">
    <citation type="submission" date="2017-06" db="EMBL/GenBank/DDBJ databases">
        <title>Azoarcus sp. TSNA42 complete genome sequence.</title>
        <authorList>
            <person name="Woo J.-H."/>
            <person name="Kim H.-S."/>
        </authorList>
    </citation>
    <scope>NUCLEOTIDE SEQUENCE [LARGE SCALE GENOMIC DNA]</scope>
    <source>
        <strain evidence="3 4">TSNA42</strain>
    </source>
</reference>
<dbReference type="InterPro" id="IPR036514">
    <property type="entry name" value="SGNH_hydro_sf"/>
</dbReference>
<accession>A0A2U8HAI4</accession>
<dbReference type="EMBL" id="CP022188">
    <property type="protein sequence ID" value="AWI82106.1"/>
    <property type="molecule type" value="Genomic_DNA"/>
</dbReference>
<dbReference type="Pfam" id="PF13472">
    <property type="entry name" value="Lipase_GDSL_2"/>
    <property type="match status" value="1"/>
</dbReference>
<dbReference type="InterPro" id="IPR013830">
    <property type="entry name" value="SGNH_hydro"/>
</dbReference>
<dbReference type="Gene3D" id="3.40.50.1110">
    <property type="entry name" value="SGNH hydrolase"/>
    <property type="match status" value="1"/>
</dbReference>
<dbReference type="Proteomes" id="UP000244902">
    <property type="component" value="Chromosome"/>
</dbReference>
<dbReference type="SUPFAM" id="SSF52266">
    <property type="entry name" value="SGNH hydrolase"/>
    <property type="match status" value="1"/>
</dbReference>
<evidence type="ECO:0000259" key="2">
    <source>
        <dbReference type="Pfam" id="PF13472"/>
    </source>
</evidence>
<feature type="domain" description="SGNH hydrolase-type esterase" evidence="2">
    <location>
        <begin position="27"/>
        <end position="184"/>
    </location>
</feature>
<dbReference type="AlphaFoldDB" id="A0A2U8HAI4"/>
<dbReference type="OrthoDB" id="9786188at2"/>